<accession>A0A6L8VBR1</accession>
<evidence type="ECO:0000313" key="1">
    <source>
        <dbReference type="EMBL" id="MZQ87121.1"/>
    </source>
</evidence>
<protein>
    <submittedName>
        <fullName evidence="1">Uncharacterized protein</fullName>
    </submittedName>
</protein>
<sequence length="122" mass="13771">MTRQAFLVVAADTCGFHRFRSAIETIKTFAYDYNNHKRNEVFPSAQSQYFSRTVYSSGFVFINRGNGSFICNGTTYDLHPGKVLYGGEHNKKMFVVDTEILGPLAMGQFKGLGYMSSLFQPK</sequence>
<gene>
    <name evidence="1" type="ORF">GQF01_33910</name>
</gene>
<name>A0A6L8VBR1_9BACL</name>
<proteinExistence type="predicted"/>
<organism evidence="1 2">
    <name type="scientific">Paenibacillus silvestris</name>
    <dbReference type="NCBI Taxonomy" id="2606219"/>
    <lineage>
        <taxon>Bacteria</taxon>
        <taxon>Bacillati</taxon>
        <taxon>Bacillota</taxon>
        <taxon>Bacilli</taxon>
        <taxon>Bacillales</taxon>
        <taxon>Paenibacillaceae</taxon>
        <taxon>Paenibacillus</taxon>
    </lineage>
</organism>
<dbReference type="AlphaFoldDB" id="A0A6L8VBR1"/>
<dbReference type="EMBL" id="WTUZ01000040">
    <property type="protein sequence ID" value="MZQ87121.1"/>
    <property type="molecule type" value="Genomic_DNA"/>
</dbReference>
<evidence type="ECO:0000313" key="2">
    <source>
        <dbReference type="Proteomes" id="UP000481087"/>
    </source>
</evidence>
<keyword evidence="2" id="KW-1185">Reference proteome</keyword>
<dbReference type="RefSeq" id="WP_202556826.1">
    <property type="nucleotide sequence ID" value="NZ_WTUZ01000040.1"/>
</dbReference>
<dbReference type="Proteomes" id="UP000481087">
    <property type="component" value="Unassembled WGS sequence"/>
</dbReference>
<comment type="caution">
    <text evidence="1">The sequence shown here is derived from an EMBL/GenBank/DDBJ whole genome shotgun (WGS) entry which is preliminary data.</text>
</comment>
<reference evidence="1 2" key="1">
    <citation type="submission" date="2019-12" db="EMBL/GenBank/DDBJ databases">
        <title>Paenibacillus sp. nov. sp. isolated from soil.</title>
        <authorList>
            <person name="Kim J."/>
            <person name="Jeong S.E."/>
            <person name="Jung H.S."/>
            <person name="Jeon C.O."/>
        </authorList>
    </citation>
    <scope>NUCLEOTIDE SEQUENCE [LARGE SCALE GENOMIC DNA]</scope>
    <source>
        <strain evidence="1 2">5J-6</strain>
    </source>
</reference>